<feature type="compositionally biased region" description="Basic and acidic residues" evidence="1">
    <location>
        <begin position="169"/>
        <end position="180"/>
    </location>
</feature>
<evidence type="ECO:0000259" key="2">
    <source>
        <dbReference type="Pfam" id="PF22740"/>
    </source>
</evidence>
<name>A0AAD4IHG5_9PLEO</name>
<keyword evidence="4" id="KW-1185">Reference proteome</keyword>
<dbReference type="Pfam" id="PF22740">
    <property type="entry name" value="PapZ_C"/>
    <property type="match status" value="1"/>
</dbReference>
<comment type="caution">
    <text evidence="3">The sequence shown here is derived from an EMBL/GenBank/DDBJ whole genome shotgun (WGS) entry which is preliminary data.</text>
</comment>
<sequence length="200" mass="22774">MTVLSDIALAVKDTRLVPPTEDEIASTTEENQGSETSQPQRPILEITSYDRFTPPSPKPDLEYDCRMTQNPSQQTRKTCTGLDSTLQDELMRRDAFSDIVTCAENDIRRLMAVKDVRASRVGETAMVRVGCLCGSGHHRSVAFAEQLGKVRWSEDDAWEIRVVHRDLTEGVKETKKMRSEKSKRKRSEKTEDREKARDKD</sequence>
<dbReference type="InterPro" id="IPR053931">
    <property type="entry name" value="RapZ_C"/>
</dbReference>
<evidence type="ECO:0000256" key="1">
    <source>
        <dbReference type="SAM" id="MobiDB-lite"/>
    </source>
</evidence>
<organism evidence="3 4">
    <name type="scientific">Alternaria panax</name>
    <dbReference type="NCBI Taxonomy" id="48097"/>
    <lineage>
        <taxon>Eukaryota</taxon>
        <taxon>Fungi</taxon>
        <taxon>Dikarya</taxon>
        <taxon>Ascomycota</taxon>
        <taxon>Pezizomycotina</taxon>
        <taxon>Dothideomycetes</taxon>
        <taxon>Pleosporomycetidae</taxon>
        <taxon>Pleosporales</taxon>
        <taxon>Pleosporineae</taxon>
        <taxon>Pleosporaceae</taxon>
        <taxon>Alternaria</taxon>
        <taxon>Alternaria sect. Panax</taxon>
    </lineage>
</organism>
<dbReference type="AlphaFoldDB" id="A0AAD4IHG5"/>
<feature type="compositionally biased region" description="Basic and acidic residues" evidence="1">
    <location>
        <begin position="188"/>
        <end position="200"/>
    </location>
</feature>
<feature type="compositionally biased region" description="Polar residues" evidence="1">
    <location>
        <begin position="25"/>
        <end position="40"/>
    </location>
</feature>
<reference evidence="3" key="1">
    <citation type="submission" date="2021-07" db="EMBL/GenBank/DDBJ databases">
        <title>Genome Resource of American Ginseng Black Spot Pathogen Alternaria panax.</title>
        <authorList>
            <person name="Qiu C."/>
            <person name="Wang W."/>
            <person name="Liu Z."/>
        </authorList>
    </citation>
    <scope>NUCLEOTIDE SEQUENCE</scope>
    <source>
        <strain evidence="3">BNCC115425</strain>
    </source>
</reference>
<gene>
    <name evidence="3" type="ORF">G6011_04469</name>
</gene>
<feature type="domain" description="RapZ C-terminal" evidence="2">
    <location>
        <begin position="48"/>
        <end position="167"/>
    </location>
</feature>
<dbReference type="EMBL" id="JAANER010000002">
    <property type="protein sequence ID" value="KAG9194434.1"/>
    <property type="molecule type" value="Genomic_DNA"/>
</dbReference>
<dbReference type="Proteomes" id="UP001199106">
    <property type="component" value="Unassembled WGS sequence"/>
</dbReference>
<feature type="region of interest" description="Disordered" evidence="1">
    <location>
        <begin position="20"/>
        <end position="44"/>
    </location>
</feature>
<accession>A0AAD4IHG5</accession>
<protein>
    <recommendedName>
        <fullName evidence="2">RapZ C-terminal domain-containing protein</fullName>
    </recommendedName>
</protein>
<proteinExistence type="predicted"/>
<evidence type="ECO:0000313" key="3">
    <source>
        <dbReference type="EMBL" id="KAG9194434.1"/>
    </source>
</evidence>
<evidence type="ECO:0000313" key="4">
    <source>
        <dbReference type="Proteomes" id="UP001199106"/>
    </source>
</evidence>
<feature type="region of interest" description="Disordered" evidence="1">
    <location>
        <begin position="169"/>
        <end position="200"/>
    </location>
</feature>